<dbReference type="Pfam" id="PF13584">
    <property type="entry name" value="BatD"/>
    <property type="match status" value="1"/>
</dbReference>
<dbReference type="EMBL" id="JARBWL010000002">
    <property type="protein sequence ID" value="MDI2595457.1"/>
    <property type="molecule type" value="Genomic_DNA"/>
</dbReference>
<keyword evidence="2" id="KW-1133">Transmembrane helix</keyword>
<dbReference type="RefSeq" id="WP_282317364.1">
    <property type="nucleotide sequence ID" value="NZ_JARBWL010000002.1"/>
</dbReference>
<evidence type="ECO:0000313" key="6">
    <source>
        <dbReference type="Proteomes" id="UP001159100"/>
    </source>
</evidence>
<evidence type="ECO:0000313" key="5">
    <source>
        <dbReference type="EMBL" id="MDI2595457.1"/>
    </source>
</evidence>
<feature type="signal peptide" evidence="3">
    <location>
        <begin position="1"/>
        <end position="20"/>
    </location>
</feature>
<comment type="caution">
    <text evidence="5">The sequence shown here is derived from an EMBL/GenBank/DDBJ whole genome shotgun (WGS) entry which is preliminary data.</text>
</comment>
<feature type="chain" id="PRO_5045845121" evidence="3">
    <location>
        <begin position="21"/>
        <end position="546"/>
    </location>
</feature>
<keyword evidence="6" id="KW-1185">Reference proteome</keyword>
<sequence length="546" mass="59680">MTRFTALLLAVLLWTGQAQAAELAASVDRSRLNSGETVDLTLESTDVTLFGKPDLTPLEPLFEVRGTRQVNQLNTLNGDNRATTRWIITLLPKENGSVEIPSLQLGEARSQPLTVQVMASENQDTKTTLAPVFIEASLDQSSVYVQAQAILTLRIYHSVSLYDDSSLTPLQIPDARIETLGESRTYEKVINGLRHGVIEMRYAIFPQHSGLLTIPTQTFSATLVDAQPSLDTAASGPKAGKLMRVSSSEIPLTVKPKPVAYPADAPWLPARSLSLEESWNPEPDHAQVGDSLTRSLTVKAEGLAGSQLPPLPATDGNGLRRYPDQPVLSNHNSERGLIGSREDREALVPTRSGAIDLPMVNIVWWNTFEDHLEHTSLPARTLQVANNPSLVVDTPATGPQAAFGADSEALWWWKLSTVIFACTTLLGFGLWWRARWQPAILRAAQTGPSPRTVLDDLKRACQANDPQATRQALDAWARQQPETLADMAARFVPLSDALDGLNGALYSETGQHWQGEELWRAIKSIPTAERVQDPVGDSGLPPLYPK</sequence>
<evidence type="ECO:0000256" key="3">
    <source>
        <dbReference type="SAM" id="SignalP"/>
    </source>
</evidence>
<evidence type="ECO:0000256" key="2">
    <source>
        <dbReference type="SAM" id="Phobius"/>
    </source>
</evidence>
<name>A0ABT6QYY5_9PSED</name>
<reference evidence="5 6" key="1">
    <citation type="submission" date="2023-02" db="EMBL/GenBank/DDBJ databases">
        <title>Pseudomonas chrutzelriedensis sp. nov., a potently antifungal strain isolated from moss.</title>
        <authorList>
            <person name="Schnyder A."/>
            <person name="Kalawong R."/>
            <person name="Eberl L."/>
            <person name="Agnoli K."/>
        </authorList>
    </citation>
    <scope>NUCLEOTIDE SEQUENCE [LARGE SCALE GENOMIC DNA]</scope>
    <source>
        <strain evidence="5 6">681</strain>
    </source>
</reference>
<gene>
    <name evidence="5" type="ORF">POF45_29135</name>
</gene>
<dbReference type="InterPro" id="IPR025738">
    <property type="entry name" value="BatD"/>
</dbReference>
<keyword evidence="2" id="KW-0812">Transmembrane</keyword>
<dbReference type="InterPro" id="IPR057699">
    <property type="entry name" value="DUF7939"/>
</dbReference>
<dbReference type="PANTHER" id="PTHR40940:SF1">
    <property type="entry name" value="PROTEIN BATD"/>
    <property type="match status" value="1"/>
</dbReference>
<dbReference type="PANTHER" id="PTHR40940">
    <property type="entry name" value="PROTEIN BATD-RELATED"/>
    <property type="match status" value="1"/>
</dbReference>
<dbReference type="Proteomes" id="UP001159100">
    <property type="component" value="Unassembled WGS sequence"/>
</dbReference>
<feature type="domain" description="DUF7939" evidence="4">
    <location>
        <begin position="451"/>
        <end position="527"/>
    </location>
</feature>
<protein>
    <submittedName>
        <fullName evidence="5">BatD family protein</fullName>
    </submittedName>
</protein>
<keyword evidence="3" id="KW-0732">Signal</keyword>
<evidence type="ECO:0000256" key="1">
    <source>
        <dbReference type="SAM" id="MobiDB-lite"/>
    </source>
</evidence>
<dbReference type="Pfam" id="PF25607">
    <property type="entry name" value="DUF7939"/>
    <property type="match status" value="1"/>
</dbReference>
<feature type="transmembrane region" description="Helical" evidence="2">
    <location>
        <begin position="410"/>
        <end position="432"/>
    </location>
</feature>
<keyword evidence="2" id="KW-0472">Membrane</keyword>
<accession>A0ABT6QYY5</accession>
<proteinExistence type="predicted"/>
<organism evidence="5 6">
    <name type="scientific">Pseudomonas fungipugnans</name>
    <dbReference type="NCBI Taxonomy" id="3024217"/>
    <lineage>
        <taxon>Bacteria</taxon>
        <taxon>Pseudomonadati</taxon>
        <taxon>Pseudomonadota</taxon>
        <taxon>Gammaproteobacteria</taxon>
        <taxon>Pseudomonadales</taxon>
        <taxon>Pseudomonadaceae</taxon>
        <taxon>Pseudomonas</taxon>
    </lineage>
</organism>
<feature type="region of interest" description="Disordered" evidence="1">
    <location>
        <begin position="301"/>
        <end position="334"/>
    </location>
</feature>
<evidence type="ECO:0000259" key="4">
    <source>
        <dbReference type="Pfam" id="PF25607"/>
    </source>
</evidence>